<organism evidence="1 2">
    <name type="scientific">Armillaria gallica</name>
    <name type="common">Bulbous honey fungus</name>
    <name type="synonym">Armillaria bulbosa</name>
    <dbReference type="NCBI Taxonomy" id="47427"/>
    <lineage>
        <taxon>Eukaryota</taxon>
        <taxon>Fungi</taxon>
        <taxon>Dikarya</taxon>
        <taxon>Basidiomycota</taxon>
        <taxon>Agaricomycotina</taxon>
        <taxon>Agaricomycetes</taxon>
        <taxon>Agaricomycetidae</taxon>
        <taxon>Agaricales</taxon>
        <taxon>Marasmiineae</taxon>
        <taxon>Physalacriaceae</taxon>
        <taxon>Armillaria</taxon>
    </lineage>
</organism>
<protein>
    <submittedName>
        <fullName evidence="1">Uncharacterized protein</fullName>
    </submittedName>
</protein>
<accession>A0A2H3CVL1</accession>
<evidence type="ECO:0000313" key="2">
    <source>
        <dbReference type="Proteomes" id="UP000217790"/>
    </source>
</evidence>
<dbReference type="EMBL" id="KZ293680">
    <property type="protein sequence ID" value="PBK87071.1"/>
    <property type="molecule type" value="Genomic_DNA"/>
</dbReference>
<dbReference type="InParanoid" id="A0A2H3CVL1"/>
<reference evidence="2" key="1">
    <citation type="journal article" date="2017" name="Nat. Ecol. Evol.">
        <title>Genome expansion and lineage-specific genetic innovations in the forest pathogenic fungi Armillaria.</title>
        <authorList>
            <person name="Sipos G."/>
            <person name="Prasanna A.N."/>
            <person name="Walter M.C."/>
            <person name="O'Connor E."/>
            <person name="Balint B."/>
            <person name="Krizsan K."/>
            <person name="Kiss B."/>
            <person name="Hess J."/>
            <person name="Varga T."/>
            <person name="Slot J."/>
            <person name="Riley R."/>
            <person name="Boka B."/>
            <person name="Rigling D."/>
            <person name="Barry K."/>
            <person name="Lee J."/>
            <person name="Mihaltcheva S."/>
            <person name="LaButti K."/>
            <person name="Lipzen A."/>
            <person name="Waldron R."/>
            <person name="Moloney N.M."/>
            <person name="Sperisen C."/>
            <person name="Kredics L."/>
            <person name="Vagvoelgyi C."/>
            <person name="Patrignani A."/>
            <person name="Fitzpatrick D."/>
            <person name="Nagy I."/>
            <person name="Doyle S."/>
            <person name="Anderson J.B."/>
            <person name="Grigoriev I.V."/>
            <person name="Gueldener U."/>
            <person name="Muensterkoetter M."/>
            <person name="Nagy L.G."/>
        </authorList>
    </citation>
    <scope>NUCLEOTIDE SEQUENCE [LARGE SCALE GENOMIC DNA]</scope>
    <source>
        <strain evidence="2">Ar21-2</strain>
    </source>
</reference>
<name>A0A2H3CVL1_ARMGA</name>
<proteinExistence type="predicted"/>
<dbReference type="Proteomes" id="UP000217790">
    <property type="component" value="Unassembled WGS sequence"/>
</dbReference>
<evidence type="ECO:0000313" key="1">
    <source>
        <dbReference type="EMBL" id="PBK87071.1"/>
    </source>
</evidence>
<sequence length="118" mass="13326">MCPSSDQQRVPAKPRVHIANICAGGRRKRDKQEIDDGSVVVPRDIPESTQNCEWKMMERNLRQQPPRRVSDEVMECEETSEMYAGNRNRSPSSLLPGIFGPPKAAASLWASDERILSF</sequence>
<gene>
    <name evidence="1" type="ORF">ARMGADRAFT_1034970</name>
</gene>
<dbReference type="AlphaFoldDB" id="A0A2H3CVL1"/>
<keyword evidence="2" id="KW-1185">Reference proteome</keyword>